<feature type="domain" description="DUF7345" evidence="4">
    <location>
        <begin position="60"/>
        <end position="184"/>
    </location>
</feature>
<evidence type="ECO:0008006" key="7">
    <source>
        <dbReference type="Google" id="ProtNLM"/>
    </source>
</evidence>
<evidence type="ECO:0000313" key="6">
    <source>
        <dbReference type="Proteomes" id="UP000663203"/>
    </source>
</evidence>
<dbReference type="AlphaFoldDB" id="A0A8A2VSA5"/>
<evidence type="ECO:0000259" key="4">
    <source>
        <dbReference type="Pfam" id="PF24036"/>
    </source>
</evidence>
<reference evidence="5 6" key="1">
    <citation type="submission" date="2021-03" db="EMBL/GenBank/DDBJ databases">
        <title>Haloterrigena longa sp. nov. and Haloterrigena limicola sp. nov., extremely halophilic archaea isolated from a salt lake.</title>
        <authorList>
            <person name="Henglin C."/>
        </authorList>
    </citation>
    <scope>NUCLEOTIDE SEQUENCE [LARGE SCALE GENOMIC DNA]</scope>
    <source>
        <strain evidence="5 6">KZCA68</strain>
    </source>
</reference>
<dbReference type="Pfam" id="PF24034">
    <property type="entry name" value="DUF7343"/>
    <property type="match status" value="1"/>
</dbReference>
<accession>A0A8A2VSA5</accession>
<dbReference type="Pfam" id="PF24036">
    <property type="entry name" value="DUF7345"/>
    <property type="match status" value="1"/>
</dbReference>
<feature type="region of interest" description="Disordered" evidence="1">
    <location>
        <begin position="186"/>
        <end position="207"/>
    </location>
</feature>
<feature type="transmembrane region" description="Helical" evidence="2">
    <location>
        <begin position="244"/>
        <end position="265"/>
    </location>
</feature>
<feature type="compositionally biased region" description="Acidic residues" evidence="1">
    <location>
        <begin position="186"/>
        <end position="197"/>
    </location>
</feature>
<dbReference type="InterPro" id="IPR055769">
    <property type="entry name" value="DUF7345"/>
</dbReference>
<evidence type="ECO:0000313" key="5">
    <source>
        <dbReference type="EMBL" id="QSX00919.1"/>
    </source>
</evidence>
<dbReference type="GeneID" id="63187270"/>
<dbReference type="EMBL" id="CP071462">
    <property type="protein sequence ID" value="QSX00919.1"/>
    <property type="molecule type" value="Genomic_DNA"/>
</dbReference>
<evidence type="ECO:0000256" key="2">
    <source>
        <dbReference type="SAM" id="Phobius"/>
    </source>
</evidence>
<dbReference type="KEGG" id="hakz:J0X25_08155"/>
<dbReference type="InterPro" id="IPR055767">
    <property type="entry name" value="DUF7343"/>
</dbReference>
<keyword evidence="2" id="KW-0812">Transmembrane</keyword>
<evidence type="ECO:0000256" key="1">
    <source>
        <dbReference type="SAM" id="MobiDB-lite"/>
    </source>
</evidence>
<organism evidence="5 6">
    <name type="scientific">Haloterrigena alkaliphila</name>
    <dbReference type="NCBI Taxonomy" id="2816475"/>
    <lineage>
        <taxon>Archaea</taxon>
        <taxon>Methanobacteriati</taxon>
        <taxon>Methanobacteriota</taxon>
        <taxon>Stenosarchaea group</taxon>
        <taxon>Halobacteria</taxon>
        <taxon>Halobacteriales</taxon>
        <taxon>Natrialbaceae</taxon>
        <taxon>Haloterrigena</taxon>
    </lineage>
</organism>
<keyword evidence="2" id="KW-0472">Membrane</keyword>
<feature type="compositionally biased region" description="Low complexity" evidence="1">
    <location>
        <begin position="276"/>
        <end position="292"/>
    </location>
</feature>
<feature type="region of interest" description="Disordered" evidence="1">
    <location>
        <begin position="276"/>
        <end position="298"/>
    </location>
</feature>
<dbReference type="Proteomes" id="UP000663203">
    <property type="component" value="Chromosome"/>
</dbReference>
<name>A0A8A2VSA5_9EURY</name>
<sequence>MDTKGLWALVRVLVGIGCVLAVLSLGPVGAVGAVSADGAMLQEDPAGEQLSDADEIHIDVYVQENGSARFVVDYRFENVSGGEWESLREDVESNPGTYAASEERRWNEELAEGNNQTEREMTIENVSVATDTSSAPRELGHVRVTFDWTKFAYVQLNQIQVENSLLGFTFPSDTSLQINAPEGYEIDEATPEPEGGDEQSVYWLSDGDPFSSDPPMVLMIEESNESASSSPESDVESDGGSSPLWLVVPAAVVLLASAGAVGWWLRRVHGDDATTDAPAGDAVATGPTPATDSSAPPRELLSNEERVLRLLEDRGGRIKQQEVVSELDWTEAKTSQVVSGLREDGEIDVFRIGRENVLALPEEDETEV</sequence>
<feature type="domain" description="DUF7343" evidence="3">
    <location>
        <begin position="300"/>
        <end position="361"/>
    </location>
</feature>
<proteinExistence type="predicted"/>
<keyword evidence="6" id="KW-1185">Reference proteome</keyword>
<keyword evidence="2" id="KW-1133">Transmembrane helix</keyword>
<evidence type="ECO:0000259" key="3">
    <source>
        <dbReference type="Pfam" id="PF24034"/>
    </source>
</evidence>
<protein>
    <recommendedName>
        <fullName evidence="7">IclR helix-turn-helix domain-containing protein</fullName>
    </recommendedName>
</protein>
<dbReference type="RefSeq" id="WP_207290634.1">
    <property type="nucleotide sequence ID" value="NZ_CP071462.1"/>
</dbReference>
<gene>
    <name evidence="5" type="ORF">J0X25_08155</name>
</gene>